<keyword evidence="1" id="KW-0539">Nucleus</keyword>
<name>T1J4V5_STRMM</name>
<accession>T1J4V5</accession>
<evidence type="ECO:0000256" key="1">
    <source>
        <dbReference type="PROSITE-ProRule" id="PRU01396"/>
    </source>
</evidence>
<dbReference type="STRING" id="126957.T1J4V5"/>
<dbReference type="Pfam" id="PF16682">
    <property type="entry name" value="MSL2-CXC"/>
    <property type="match status" value="1"/>
</dbReference>
<dbReference type="PANTHER" id="PTHR16048">
    <property type="entry name" value="MSL2-RELATED"/>
    <property type="match status" value="1"/>
</dbReference>
<dbReference type="CDD" id="cd13122">
    <property type="entry name" value="MSL2_CXC"/>
    <property type="match status" value="1"/>
</dbReference>
<dbReference type="GO" id="GO:0016567">
    <property type="term" value="P:protein ubiquitination"/>
    <property type="evidence" value="ECO:0007669"/>
    <property type="project" value="TreeGrafter"/>
</dbReference>
<keyword evidence="4" id="KW-1185">Reference proteome</keyword>
<evidence type="ECO:0000313" key="4">
    <source>
        <dbReference type="Proteomes" id="UP000014500"/>
    </source>
</evidence>
<dbReference type="InterPro" id="IPR037922">
    <property type="entry name" value="MSL2"/>
</dbReference>
<dbReference type="OMA" id="CEYVACT"/>
<dbReference type="PROSITE" id="PS52051">
    <property type="entry name" value="CXC_MSL2"/>
    <property type="match status" value="1"/>
</dbReference>
<dbReference type="GO" id="GO:0061630">
    <property type="term" value="F:ubiquitin protein ligase activity"/>
    <property type="evidence" value="ECO:0007669"/>
    <property type="project" value="InterPro"/>
</dbReference>
<feature type="domain" description="CXC MSL2-type" evidence="2">
    <location>
        <begin position="248"/>
        <end position="299"/>
    </location>
</feature>
<reference evidence="4" key="1">
    <citation type="submission" date="2011-05" db="EMBL/GenBank/DDBJ databases">
        <authorList>
            <person name="Richards S.R."/>
            <person name="Qu J."/>
            <person name="Jiang H."/>
            <person name="Jhangiani S.N."/>
            <person name="Agravi P."/>
            <person name="Goodspeed R."/>
            <person name="Gross S."/>
            <person name="Mandapat C."/>
            <person name="Jackson L."/>
            <person name="Mathew T."/>
            <person name="Pu L."/>
            <person name="Thornton R."/>
            <person name="Saada N."/>
            <person name="Wilczek-Boney K.B."/>
            <person name="Lee S."/>
            <person name="Kovar C."/>
            <person name="Wu Y."/>
            <person name="Scherer S.E."/>
            <person name="Worley K.C."/>
            <person name="Muzny D.M."/>
            <person name="Gibbs R."/>
        </authorList>
    </citation>
    <scope>NUCLEOTIDE SEQUENCE</scope>
    <source>
        <strain evidence="4">Brora</strain>
    </source>
</reference>
<comment type="similarity">
    <text evidence="1">Belongs to the MSL2 family.</text>
</comment>
<proteinExistence type="inferred from homology"/>
<dbReference type="GO" id="GO:0072487">
    <property type="term" value="C:MSL complex"/>
    <property type="evidence" value="ECO:0007669"/>
    <property type="project" value="UniProtKB-UniRule"/>
</dbReference>
<keyword evidence="1" id="KW-0158">Chromosome</keyword>
<dbReference type="EnsemblMetazoa" id="SMAR008652-RA">
    <property type="protein sequence ID" value="SMAR008652-PA"/>
    <property type="gene ID" value="SMAR008652"/>
</dbReference>
<dbReference type="PANTHER" id="PTHR16048:SF3">
    <property type="entry name" value="E3 UBIQUITIN-PROTEIN LIGASE MSL2"/>
    <property type="match status" value="1"/>
</dbReference>
<dbReference type="Gene3D" id="3.30.40.10">
    <property type="entry name" value="Zinc/RING finger domain, C3HC4 (zinc finger)"/>
    <property type="match status" value="1"/>
</dbReference>
<dbReference type="InterPro" id="IPR032049">
    <property type="entry name" value="Msl2-CXC"/>
</dbReference>
<protein>
    <recommendedName>
        <fullName evidence="2">CXC MSL2-type domain-containing protein</fullName>
    </recommendedName>
</protein>
<dbReference type="Proteomes" id="UP000014500">
    <property type="component" value="Unassembled WGS sequence"/>
</dbReference>
<reference evidence="3" key="2">
    <citation type="submission" date="2015-02" db="UniProtKB">
        <authorList>
            <consortium name="EnsemblMetazoa"/>
        </authorList>
    </citation>
    <scope>IDENTIFICATION</scope>
</reference>
<sequence>MTLSSRAKDSDVIYTQQTLRAKSSSNSITNETKMNPISLYVATCRLVLQARENDASSWSDLHRLIPELCTSLSCNACSQLASDPLSPSEQNCESETRHLLCSKCATNVSEEQLKYVPNNTIRILIICFKKLCEYIVSSPLIRYLDSNESLSNIVDILLQCVGDDFKLSDNSSTATVSDEVCIGSEKLIDVVANGNKHGVCDNDMFTNLIFTQKYKNKVKRTVASNSDSKRATFTLDGCRTRHAKSKIVLKKGCRCGNATLTPGKLTCCGQRCPCYVNSKSCMDCRCKGCRNPHKTFTRNDCGVNGDIEVL</sequence>
<organism evidence="3 4">
    <name type="scientific">Strigamia maritima</name>
    <name type="common">European centipede</name>
    <name type="synonym">Geophilus maritimus</name>
    <dbReference type="NCBI Taxonomy" id="126957"/>
    <lineage>
        <taxon>Eukaryota</taxon>
        <taxon>Metazoa</taxon>
        <taxon>Ecdysozoa</taxon>
        <taxon>Arthropoda</taxon>
        <taxon>Myriapoda</taxon>
        <taxon>Chilopoda</taxon>
        <taxon>Pleurostigmophora</taxon>
        <taxon>Geophilomorpha</taxon>
        <taxon>Linotaeniidae</taxon>
        <taxon>Strigamia</taxon>
    </lineage>
</organism>
<dbReference type="eggNOG" id="ENOG502QPJR">
    <property type="taxonomic scope" value="Eukaryota"/>
</dbReference>
<dbReference type="EMBL" id="JH431849">
    <property type="status" value="NOT_ANNOTATED_CDS"/>
    <property type="molecule type" value="Genomic_DNA"/>
</dbReference>
<dbReference type="InterPro" id="IPR013083">
    <property type="entry name" value="Znf_RING/FYVE/PHD"/>
</dbReference>
<dbReference type="PhylomeDB" id="T1J4V5"/>
<evidence type="ECO:0000259" key="2">
    <source>
        <dbReference type="PROSITE" id="PS52051"/>
    </source>
</evidence>
<dbReference type="AlphaFoldDB" id="T1J4V5"/>
<evidence type="ECO:0000313" key="3">
    <source>
        <dbReference type="EnsemblMetazoa" id="SMAR008652-PA"/>
    </source>
</evidence>
<dbReference type="InterPro" id="IPR033467">
    <property type="entry name" value="Tesmin/TSO1-like_CXC"/>
</dbReference>
<dbReference type="SMART" id="SM01114">
    <property type="entry name" value="CXC"/>
    <property type="match status" value="1"/>
</dbReference>
<dbReference type="HOGENOM" id="CLU_044266_0_0_1"/>